<protein>
    <submittedName>
        <fullName evidence="1">Uncharacterized protein</fullName>
    </submittedName>
</protein>
<name>A0AAD5W2X2_9AGAR</name>
<accession>A0AAD5W2X2</accession>
<dbReference type="Gene3D" id="2.80.10.50">
    <property type="match status" value="1"/>
</dbReference>
<reference evidence="1" key="1">
    <citation type="submission" date="2022-07" db="EMBL/GenBank/DDBJ databases">
        <title>Genome Sequence of Leucocoprinus birnbaumii.</title>
        <authorList>
            <person name="Buettner E."/>
        </authorList>
    </citation>
    <scope>NUCLEOTIDE SEQUENCE</scope>
    <source>
        <strain evidence="1">VT141</strain>
    </source>
</reference>
<dbReference type="EMBL" id="JANIEX010000043">
    <property type="protein sequence ID" value="KAJ3575227.1"/>
    <property type="molecule type" value="Genomic_DNA"/>
</dbReference>
<proteinExistence type="predicted"/>
<dbReference type="AlphaFoldDB" id="A0AAD5W2X2"/>
<evidence type="ECO:0000313" key="2">
    <source>
        <dbReference type="Proteomes" id="UP001213000"/>
    </source>
</evidence>
<evidence type="ECO:0000313" key="1">
    <source>
        <dbReference type="EMBL" id="KAJ3575227.1"/>
    </source>
</evidence>
<dbReference type="InterPro" id="IPR035992">
    <property type="entry name" value="Ricin_B-like_lectins"/>
</dbReference>
<dbReference type="SUPFAM" id="SSF50370">
    <property type="entry name" value="Ricin B-like lectins"/>
    <property type="match status" value="1"/>
</dbReference>
<dbReference type="Proteomes" id="UP001213000">
    <property type="component" value="Unassembled WGS sequence"/>
</dbReference>
<comment type="caution">
    <text evidence="1">The sequence shown here is derived from an EMBL/GenBank/DDBJ whole genome shotgun (WGS) entry which is preliminary data.</text>
</comment>
<gene>
    <name evidence="1" type="ORF">NP233_g1225</name>
</gene>
<keyword evidence="2" id="KW-1185">Reference proteome</keyword>
<sequence length="276" mass="30635">MTNSLPADENDTHGFPPGYFVIQSVANTRVLDVQGDEVEDGTDIALWPEKEKSLVEGFRDPNANNQVFFIDTAGVLCSRSSGHAVDIEGDRLVLRHRRPVSYPYPNAYSHPLPKFHYDSRNGEITVHFNHDPDYPTSSTSPATIGRASQSDSWRNKNYYLVSQPMRKPRTIIDDASEILTTAISSPINFFGGAFGGKTASKPDEVFDGNIDLKEDDVVDEDRGEEGEIDDSPDPLRHVRMVSIIKGSEGGLSEKAQRRRKWAVSSLRRINARTGGT</sequence>
<organism evidence="1 2">
    <name type="scientific">Leucocoprinus birnbaumii</name>
    <dbReference type="NCBI Taxonomy" id="56174"/>
    <lineage>
        <taxon>Eukaryota</taxon>
        <taxon>Fungi</taxon>
        <taxon>Dikarya</taxon>
        <taxon>Basidiomycota</taxon>
        <taxon>Agaricomycotina</taxon>
        <taxon>Agaricomycetes</taxon>
        <taxon>Agaricomycetidae</taxon>
        <taxon>Agaricales</taxon>
        <taxon>Agaricineae</taxon>
        <taxon>Agaricaceae</taxon>
        <taxon>Leucocoprinus</taxon>
    </lineage>
</organism>